<dbReference type="AlphaFoldDB" id="A0AAN8T5D0"/>
<sequence length="26" mass="3042">MDFLGIMIFPKKKAFVDINLLPMVIF</sequence>
<gene>
    <name evidence="1" type="ORF">RDI58_019884</name>
</gene>
<evidence type="ECO:0000313" key="2">
    <source>
        <dbReference type="Proteomes" id="UP001371456"/>
    </source>
</evidence>
<keyword evidence="2" id="KW-1185">Reference proteome</keyword>
<comment type="caution">
    <text evidence="1">The sequence shown here is derived from an EMBL/GenBank/DDBJ whole genome shotgun (WGS) entry which is preliminary data.</text>
</comment>
<protein>
    <submittedName>
        <fullName evidence="1">Uncharacterized protein</fullName>
    </submittedName>
</protein>
<name>A0AAN8T5D0_SOLBU</name>
<proteinExistence type="predicted"/>
<reference evidence="1 2" key="1">
    <citation type="submission" date="2024-02" db="EMBL/GenBank/DDBJ databases">
        <title>de novo genome assembly of Solanum bulbocastanum strain 11H21.</title>
        <authorList>
            <person name="Hosaka A.J."/>
        </authorList>
    </citation>
    <scope>NUCLEOTIDE SEQUENCE [LARGE SCALE GENOMIC DNA]</scope>
    <source>
        <tissue evidence="1">Young leaves</tissue>
    </source>
</reference>
<organism evidence="1 2">
    <name type="scientific">Solanum bulbocastanum</name>
    <name type="common">Wild potato</name>
    <dbReference type="NCBI Taxonomy" id="147425"/>
    <lineage>
        <taxon>Eukaryota</taxon>
        <taxon>Viridiplantae</taxon>
        <taxon>Streptophyta</taxon>
        <taxon>Embryophyta</taxon>
        <taxon>Tracheophyta</taxon>
        <taxon>Spermatophyta</taxon>
        <taxon>Magnoliopsida</taxon>
        <taxon>eudicotyledons</taxon>
        <taxon>Gunneridae</taxon>
        <taxon>Pentapetalae</taxon>
        <taxon>asterids</taxon>
        <taxon>lamiids</taxon>
        <taxon>Solanales</taxon>
        <taxon>Solanaceae</taxon>
        <taxon>Solanoideae</taxon>
        <taxon>Solaneae</taxon>
        <taxon>Solanum</taxon>
    </lineage>
</organism>
<dbReference type="EMBL" id="JBANQN010000008">
    <property type="protein sequence ID" value="KAK6782088.1"/>
    <property type="molecule type" value="Genomic_DNA"/>
</dbReference>
<evidence type="ECO:0000313" key="1">
    <source>
        <dbReference type="EMBL" id="KAK6782088.1"/>
    </source>
</evidence>
<accession>A0AAN8T5D0</accession>
<dbReference type="Proteomes" id="UP001371456">
    <property type="component" value="Unassembled WGS sequence"/>
</dbReference>